<comment type="caution">
    <text evidence="9">The sequence shown here is derived from an EMBL/GenBank/DDBJ whole genome shotgun (WGS) entry which is preliminary data.</text>
</comment>
<keyword evidence="3 6" id="KW-0479">Metal-binding</keyword>
<evidence type="ECO:0000256" key="3">
    <source>
        <dbReference type="ARBA" id="ARBA00022723"/>
    </source>
</evidence>
<evidence type="ECO:0000256" key="5">
    <source>
        <dbReference type="ARBA" id="ARBA00023004"/>
    </source>
</evidence>
<evidence type="ECO:0000256" key="6">
    <source>
        <dbReference type="PROSITE-ProRule" id="PRU00433"/>
    </source>
</evidence>
<dbReference type="PANTHER" id="PTHR33751:SF9">
    <property type="entry name" value="CYTOCHROME C4"/>
    <property type="match status" value="1"/>
</dbReference>
<dbReference type="InterPro" id="IPR036909">
    <property type="entry name" value="Cyt_c-like_dom_sf"/>
</dbReference>
<feature type="chain" id="PRO_5047101943" evidence="7">
    <location>
        <begin position="31"/>
        <end position="121"/>
    </location>
</feature>
<dbReference type="InterPro" id="IPR009056">
    <property type="entry name" value="Cyt_c-like_dom"/>
</dbReference>
<evidence type="ECO:0000313" key="10">
    <source>
        <dbReference type="Proteomes" id="UP001293718"/>
    </source>
</evidence>
<dbReference type="PANTHER" id="PTHR33751">
    <property type="entry name" value="CBB3-TYPE CYTOCHROME C OXIDASE SUBUNIT FIXP"/>
    <property type="match status" value="1"/>
</dbReference>
<evidence type="ECO:0000256" key="2">
    <source>
        <dbReference type="ARBA" id="ARBA00022617"/>
    </source>
</evidence>
<reference evidence="9 10" key="1">
    <citation type="submission" date="2023-11" db="EMBL/GenBank/DDBJ databases">
        <title>Draft genome of Azohydromonas lata strain H1 (DSM1123), a polyhydroxyalkanoate producer.</title>
        <authorList>
            <person name="Traversa D."/>
            <person name="D'Addabbo P."/>
            <person name="Pazzani C."/>
            <person name="Manzari C."/>
            <person name="Chiara M."/>
            <person name="Scrascia M."/>
        </authorList>
    </citation>
    <scope>NUCLEOTIDE SEQUENCE [LARGE SCALE GENOMIC DNA]</scope>
    <source>
        <strain evidence="9 10">H1</strain>
    </source>
</reference>
<evidence type="ECO:0000313" key="9">
    <source>
        <dbReference type="EMBL" id="MDZ5456346.1"/>
    </source>
</evidence>
<evidence type="ECO:0000256" key="1">
    <source>
        <dbReference type="ARBA" id="ARBA00022448"/>
    </source>
</evidence>
<dbReference type="Pfam" id="PF13442">
    <property type="entry name" value="Cytochrome_CBB3"/>
    <property type="match status" value="1"/>
</dbReference>
<feature type="signal peptide" evidence="7">
    <location>
        <begin position="1"/>
        <end position="30"/>
    </location>
</feature>
<evidence type="ECO:0000256" key="4">
    <source>
        <dbReference type="ARBA" id="ARBA00022982"/>
    </source>
</evidence>
<evidence type="ECO:0000256" key="7">
    <source>
        <dbReference type="SAM" id="SignalP"/>
    </source>
</evidence>
<keyword evidence="5 6" id="KW-0408">Iron</keyword>
<sequence>MSRPLHSPTVRRAALAAAVLLAAAAGPVWAQDAAAPSTAPTAALHRHALAATCAACHGTDGRAPAGSAMPSLAGRPAPWLVEQMLAFKKGERPATVMHQIARGYSETQIAQIAAFFAAQQP</sequence>
<feature type="domain" description="Cytochrome c" evidence="8">
    <location>
        <begin position="31"/>
        <end position="120"/>
    </location>
</feature>
<dbReference type="Gene3D" id="1.10.760.10">
    <property type="entry name" value="Cytochrome c-like domain"/>
    <property type="match status" value="1"/>
</dbReference>
<dbReference type="PROSITE" id="PS51007">
    <property type="entry name" value="CYTC"/>
    <property type="match status" value="1"/>
</dbReference>
<name>A0ABU5IB77_9BURK</name>
<keyword evidence="10" id="KW-1185">Reference proteome</keyword>
<keyword evidence="7" id="KW-0732">Signal</keyword>
<dbReference type="Proteomes" id="UP001293718">
    <property type="component" value="Unassembled WGS sequence"/>
</dbReference>
<gene>
    <name evidence="9" type="ORF">SM757_07145</name>
</gene>
<protein>
    <submittedName>
        <fullName evidence="9">C-type cytochrome</fullName>
    </submittedName>
</protein>
<dbReference type="EMBL" id="JAXOJX010000008">
    <property type="protein sequence ID" value="MDZ5456346.1"/>
    <property type="molecule type" value="Genomic_DNA"/>
</dbReference>
<keyword evidence="2 6" id="KW-0349">Heme</keyword>
<dbReference type="InterPro" id="IPR050597">
    <property type="entry name" value="Cytochrome_c_Oxidase_Subunit"/>
</dbReference>
<keyword evidence="4" id="KW-0249">Electron transport</keyword>
<evidence type="ECO:0000259" key="8">
    <source>
        <dbReference type="PROSITE" id="PS51007"/>
    </source>
</evidence>
<accession>A0ABU5IB77</accession>
<dbReference type="SUPFAM" id="SSF46626">
    <property type="entry name" value="Cytochrome c"/>
    <property type="match status" value="1"/>
</dbReference>
<proteinExistence type="predicted"/>
<keyword evidence="1" id="KW-0813">Transport</keyword>
<dbReference type="RefSeq" id="WP_322464934.1">
    <property type="nucleotide sequence ID" value="NZ_JAXOJX010000008.1"/>
</dbReference>
<organism evidence="9 10">
    <name type="scientific">Azohydromonas lata</name>
    <dbReference type="NCBI Taxonomy" id="45677"/>
    <lineage>
        <taxon>Bacteria</taxon>
        <taxon>Pseudomonadati</taxon>
        <taxon>Pseudomonadota</taxon>
        <taxon>Betaproteobacteria</taxon>
        <taxon>Burkholderiales</taxon>
        <taxon>Sphaerotilaceae</taxon>
        <taxon>Azohydromonas</taxon>
    </lineage>
</organism>